<evidence type="ECO:0000313" key="2">
    <source>
        <dbReference type="EMBL" id="KAF6167644.1"/>
    </source>
</evidence>
<reference evidence="2 3" key="1">
    <citation type="journal article" date="2020" name="IScience">
        <title>Genome Sequencing of the Endangered Kingdonia uniflora (Circaeasteraceae, Ranunculales) Reveals Potential Mechanisms of Evolutionary Specialization.</title>
        <authorList>
            <person name="Sun Y."/>
            <person name="Deng T."/>
            <person name="Zhang A."/>
            <person name="Moore M.J."/>
            <person name="Landis J.B."/>
            <person name="Lin N."/>
            <person name="Zhang H."/>
            <person name="Zhang X."/>
            <person name="Huang J."/>
            <person name="Zhang X."/>
            <person name="Sun H."/>
            <person name="Wang H."/>
        </authorList>
    </citation>
    <scope>NUCLEOTIDE SEQUENCE [LARGE SCALE GENOMIC DNA]</scope>
    <source>
        <strain evidence="2">TB1705</strain>
        <tissue evidence="2">Leaf</tissue>
    </source>
</reference>
<dbReference type="AlphaFoldDB" id="A0A7J7NKZ3"/>
<feature type="non-terminal residue" evidence="2">
    <location>
        <position position="1"/>
    </location>
</feature>
<evidence type="ECO:0000256" key="1">
    <source>
        <dbReference type="SAM" id="Phobius"/>
    </source>
</evidence>
<comment type="caution">
    <text evidence="2">The sequence shown here is derived from an EMBL/GenBank/DDBJ whole genome shotgun (WGS) entry which is preliminary data.</text>
</comment>
<organism evidence="2 3">
    <name type="scientific">Kingdonia uniflora</name>
    <dbReference type="NCBI Taxonomy" id="39325"/>
    <lineage>
        <taxon>Eukaryota</taxon>
        <taxon>Viridiplantae</taxon>
        <taxon>Streptophyta</taxon>
        <taxon>Embryophyta</taxon>
        <taxon>Tracheophyta</taxon>
        <taxon>Spermatophyta</taxon>
        <taxon>Magnoliopsida</taxon>
        <taxon>Ranunculales</taxon>
        <taxon>Circaeasteraceae</taxon>
        <taxon>Kingdonia</taxon>
    </lineage>
</organism>
<sequence>LCSSGTDQFSALLEFFSSRVLPFVLLVSFVGKSQCLFLSRVCYIKTPHFLSIFLFLLNVPYAYRSYIK</sequence>
<evidence type="ECO:0000313" key="3">
    <source>
        <dbReference type="Proteomes" id="UP000541444"/>
    </source>
</evidence>
<keyword evidence="1" id="KW-0812">Transmembrane</keyword>
<protein>
    <submittedName>
        <fullName evidence="2">Uncharacterized protein</fullName>
    </submittedName>
</protein>
<feature type="transmembrane region" description="Helical" evidence="1">
    <location>
        <begin position="46"/>
        <end position="63"/>
    </location>
</feature>
<keyword evidence="1" id="KW-1133">Transmembrane helix</keyword>
<dbReference type="Proteomes" id="UP000541444">
    <property type="component" value="Unassembled WGS sequence"/>
</dbReference>
<keyword evidence="3" id="KW-1185">Reference proteome</keyword>
<keyword evidence="1" id="KW-0472">Membrane</keyword>
<accession>A0A7J7NKZ3</accession>
<gene>
    <name evidence="2" type="ORF">GIB67_031227</name>
</gene>
<feature type="transmembrane region" description="Helical" evidence="1">
    <location>
        <begin position="20"/>
        <end position="39"/>
    </location>
</feature>
<name>A0A7J7NKZ3_9MAGN</name>
<dbReference type="EMBL" id="JACGCM010000723">
    <property type="protein sequence ID" value="KAF6167644.1"/>
    <property type="molecule type" value="Genomic_DNA"/>
</dbReference>
<proteinExistence type="predicted"/>
<feature type="non-terminal residue" evidence="2">
    <location>
        <position position="68"/>
    </location>
</feature>